<feature type="active site" evidence="13">
    <location>
        <position position="400"/>
    </location>
</feature>
<dbReference type="NCBIfam" id="TIGR02505">
    <property type="entry name" value="RTPR"/>
    <property type="match status" value="1"/>
</dbReference>
<evidence type="ECO:0000256" key="8">
    <source>
        <dbReference type="ARBA" id="ARBA00023002"/>
    </source>
</evidence>
<dbReference type="Proteomes" id="UP000878956">
    <property type="component" value="Unassembled WGS sequence"/>
</dbReference>
<feature type="domain" description="Ribonucleotide reductase alpha-helical" evidence="16">
    <location>
        <begin position="6"/>
        <end position="104"/>
    </location>
</feature>
<comment type="similarity">
    <text evidence="2">Belongs to the class II ribonucleoside-triphosphate reductase family.</text>
</comment>
<evidence type="ECO:0000256" key="6">
    <source>
        <dbReference type="ARBA" id="ARBA00022628"/>
    </source>
</evidence>
<evidence type="ECO:0000256" key="7">
    <source>
        <dbReference type="ARBA" id="ARBA00022705"/>
    </source>
</evidence>
<feature type="active site" evidence="13">
    <location>
        <position position="398"/>
    </location>
</feature>
<dbReference type="Pfam" id="PF02867">
    <property type="entry name" value="Ribonuc_red_lgC"/>
    <property type="match status" value="1"/>
</dbReference>
<evidence type="ECO:0000259" key="17">
    <source>
        <dbReference type="Pfam" id="PF21995"/>
    </source>
</evidence>
<evidence type="ECO:0000313" key="19">
    <source>
        <dbReference type="Proteomes" id="UP000878956"/>
    </source>
</evidence>
<dbReference type="EC" id="1.17.4.2" evidence="3"/>
<dbReference type="GO" id="GO:0004748">
    <property type="term" value="F:ribonucleoside-diphosphate reductase activity, thioredoxin disulfide as acceptor"/>
    <property type="evidence" value="ECO:0007669"/>
    <property type="project" value="InterPro"/>
</dbReference>
<evidence type="ECO:0000256" key="10">
    <source>
        <dbReference type="ARBA" id="ARBA00023284"/>
    </source>
</evidence>
<evidence type="ECO:0000256" key="12">
    <source>
        <dbReference type="ARBA" id="ARBA00048987"/>
    </source>
</evidence>
<evidence type="ECO:0000259" key="16">
    <source>
        <dbReference type="Pfam" id="PF17975"/>
    </source>
</evidence>
<feature type="disulfide bond" description="Redox-active" evidence="14">
    <location>
        <begin position="117"/>
        <end position="409"/>
    </location>
</feature>
<dbReference type="PANTHER" id="PTHR43371">
    <property type="entry name" value="VITAMIN B12-DEPENDENT RIBONUCLEOTIDE REDUCTASE"/>
    <property type="match status" value="1"/>
</dbReference>
<keyword evidence="8 18" id="KW-0560">Oxidoreductase</keyword>
<dbReference type="GO" id="GO:0006260">
    <property type="term" value="P:DNA replication"/>
    <property type="evidence" value="ECO:0007669"/>
    <property type="project" value="UniProtKB-KW"/>
</dbReference>
<evidence type="ECO:0000256" key="4">
    <source>
        <dbReference type="ARBA" id="ARBA00021063"/>
    </source>
</evidence>
<comment type="cofactor">
    <cofactor evidence="1">
        <name>adenosylcob(III)alamin</name>
        <dbReference type="ChEBI" id="CHEBI:18408"/>
    </cofactor>
</comment>
<dbReference type="InterPro" id="IPR050862">
    <property type="entry name" value="RdRp_reductase_class-2"/>
</dbReference>
<evidence type="ECO:0000256" key="11">
    <source>
        <dbReference type="ARBA" id="ARBA00023285"/>
    </source>
</evidence>
<dbReference type="SUPFAM" id="SSF51998">
    <property type="entry name" value="PFL-like glycyl radical enzymes"/>
    <property type="match status" value="1"/>
</dbReference>
<accession>A0AAN5VPY2</accession>
<reference evidence="18" key="2">
    <citation type="submission" date="2021-06" db="EMBL/GenBank/DDBJ databases">
        <authorList>
            <consortium name="NCBI Pathogen Detection Project"/>
        </authorList>
    </citation>
    <scope>NUCLEOTIDE SEQUENCE</scope>
    <source>
        <strain evidence="18">HN1000</strain>
    </source>
</reference>
<evidence type="ECO:0000256" key="5">
    <source>
        <dbReference type="ARBA" id="ARBA00022533"/>
    </source>
</evidence>
<comment type="caution">
    <text evidence="18">The sequence shown here is derived from an EMBL/GenBank/DDBJ whole genome shotgun (WGS) entry which is preliminary data.</text>
</comment>
<evidence type="ECO:0000313" key="18">
    <source>
        <dbReference type="EMBL" id="HBH1544406.1"/>
    </source>
</evidence>
<evidence type="ECO:0000256" key="2">
    <source>
        <dbReference type="ARBA" id="ARBA00005654"/>
    </source>
</evidence>
<dbReference type="GO" id="GO:0000166">
    <property type="term" value="F:nucleotide binding"/>
    <property type="evidence" value="ECO:0007669"/>
    <property type="project" value="InterPro"/>
</dbReference>
<evidence type="ECO:0000256" key="3">
    <source>
        <dbReference type="ARBA" id="ARBA00012275"/>
    </source>
</evidence>
<feature type="domain" description="B12-dependent ribonucleotide reductase insertion" evidence="17">
    <location>
        <begin position="203"/>
        <end position="277"/>
    </location>
</feature>
<dbReference type="InterPro" id="IPR013345">
    <property type="entry name" value="RTP_Rdtase_AdoCbl-dep"/>
</dbReference>
<keyword evidence="5" id="KW-0021">Allosteric enzyme</keyword>
<evidence type="ECO:0000256" key="13">
    <source>
        <dbReference type="PIRSR" id="PIRSR613345-1"/>
    </source>
</evidence>
<sequence>MNNFISDSFLSLYKGKEDLMGVLGKFVYLRTYSRYLNDLKRRELWYETCKRVVEYNVGLEERFLLKHNKTISFNELKEEAEFFYDNLFNLKTFPSGRTLYMGGTEIVDKYPLSNYNCGFMSLNSFESFEDLFYLLMVGCGIGLRITKEEVNKLPNIKEVEVEHIHNPNFRKKELKERYLNFLNGKNERNPYDEIENTVIDIIDIDTIELKVGDSKEGWVDALRYYFKIISEDTYKDIRKIIINYSYVRDAGEPLKRFGGRASGHESLLVMFKKINNITLGIKKLSTINCLDIATIISENVVCGGVRRSSLIILCDPDDIDLINAKKDIYSIDKNGNFLIDESVGHRRMSNNSILFQSKPSINKIKEVMESIKNNGEPGFLNGENALKRKSDFEGCNPCGEILLKSKSCCNLTTTNLVNFISNDKLDIDALKSVLRLSVRIALRMTLIDAELKEWDKVMKSDRVIGVSLTGIMDMFNLTNMTYRELGEILNTLRAVVHDEGERYSKVLGIEAPNLMTTIKPEGSISTLPEVSSGIHFSHAPFFIRRVRISSSDPLYKAIEKDNSFPIFDEIGSPNIKVIEIPVKSYAGKTKYNVSALEQLELYKLTMENWTDHNTSITVHVREEEWDSVSKWVYENFNSIVGITFLPLTEETYPLMPFEKISEEEYYRRLKDIKPINKDYLRLLESDSFEEQEIYENTCTSGACPIR</sequence>
<comment type="catalytic activity">
    <reaction evidence="12">
        <text>a 2'-deoxyribonucleoside 5'-triphosphate + [thioredoxin]-disulfide + H2O = a ribonucleoside 5'-triphosphate + [thioredoxin]-dithiol</text>
        <dbReference type="Rhea" id="RHEA:12701"/>
        <dbReference type="Rhea" id="RHEA-COMP:10698"/>
        <dbReference type="Rhea" id="RHEA-COMP:10700"/>
        <dbReference type="ChEBI" id="CHEBI:15377"/>
        <dbReference type="ChEBI" id="CHEBI:29950"/>
        <dbReference type="ChEBI" id="CHEBI:50058"/>
        <dbReference type="ChEBI" id="CHEBI:61557"/>
        <dbReference type="ChEBI" id="CHEBI:61560"/>
        <dbReference type="EC" id="1.17.4.2"/>
    </reaction>
</comment>
<dbReference type="InterPro" id="IPR000788">
    <property type="entry name" value="RNR_lg_C"/>
</dbReference>
<gene>
    <name evidence="18" type="primary">nrdJ</name>
    <name evidence="18" type="ORF">KRM00_003955</name>
</gene>
<feature type="domain" description="Ribonucleotide reductase large subunit C-terminal" evidence="15">
    <location>
        <begin position="362"/>
        <end position="483"/>
    </location>
</feature>
<dbReference type="Pfam" id="PF21995">
    <property type="entry name" value="RNR-II_ins_dom"/>
    <property type="match status" value="1"/>
</dbReference>
<protein>
    <recommendedName>
        <fullName evidence="4">Adenosylcobalamin-dependent ribonucleoside-triphosphate reductase</fullName>
        <ecNumber evidence="3">1.17.4.2</ecNumber>
    </recommendedName>
</protein>
<organism evidence="18 19">
    <name type="scientific">Clostridioides difficile</name>
    <name type="common">Peptoclostridium difficile</name>
    <dbReference type="NCBI Taxonomy" id="1496"/>
    <lineage>
        <taxon>Bacteria</taxon>
        <taxon>Bacillati</taxon>
        <taxon>Bacillota</taxon>
        <taxon>Clostridia</taxon>
        <taxon>Peptostreptococcales</taxon>
        <taxon>Peptostreptococcaceae</taxon>
        <taxon>Clostridioides</taxon>
    </lineage>
</organism>
<keyword evidence="11" id="KW-0170">Cobalt</keyword>
<dbReference type="AlphaFoldDB" id="A0AAN5VPY2"/>
<keyword evidence="10" id="KW-0676">Redox-active center</keyword>
<dbReference type="InterPro" id="IPR040763">
    <property type="entry name" value="RNR_alpha_hel"/>
</dbReference>
<dbReference type="GO" id="GO:0008998">
    <property type="term" value="F:ribonucleoside-triphosphate reductase (thioredoxin) activity"/>
    <property type="evidence" value="ECO:0007669"/>
    <property type="project" value="UniProtKB-EC"/>
</dbReference>
<dbReference type="Gene3D" id="3.30.1620.10">
    <property type="entry name" value="b-12 dependent (class ii) ribonucleotide reductase, Chain A, Domain 2"/>
    <property type="match status" value="1"/>
</dbReference>
<evidence type="ECO:0000259" key="15">
    <source>
        <dbReference type="Pfam" id="PF02867"/>
    </source>
</evidence>
<keyword evidence="9 14" id="KW-1015">Disulfide bond</keyword>
<dbReference type="InterPro" id="IPR054158">
    <property type="entry name" value="RNR-II_ins_dom"/>
</dbReference>
<keyword evidence="7" id="KW-0235">DNA replication</keyword>
<reference evidence="18" key="1">
    <citation type="journal article" date="2018" name="Genome Biol.">
        <title>SKESA: strategic k-mer extension for scrupulous assemblies.</title>
        <authorList>
            <person name="Souvorov A."/>
            <person name="Agarwala R."/>
            <person name="Lipman D.J."/>
        </authorList>
    </citation>
    <scope>NUCLEOTIDE SEQUENCE</scope>
    <source>
        <strain evidence="18">HN1000</strain>
    </source>
</reference>
<dbReference type="Pfam" id="PF17975">
    <property type="entry name" value="RNR_Alpha"/>
    <property type="match status" value="1"/>
</dbReference>
<name>A0AAN5VPY2_CLODI</name>
<dbReference type="Gene3D" id="3.20.70.20">
    <property type="match status" value="1"/>
</dbReference>
<evidence type="ECO:0000256" key="9">
    <source>
        <dbReference type="ARBA" id="ARBA00023157"/>
    </source>
</evidence>
<evidence type="ECO:0000256" key="14">
    <source>
        <dbReference type="PIRSR" id="PIRSR613345-2"/>
    </source>
</evidence>
<keyword evidence="6" id="KW-0846">Cobalamin</keyword>
<dbReference type="Gene3D" id="3.90.1390.10">
    <property type="entry name" value="b-12 dependent (class ii) ribonucleotide reductase, chain A, domain 3"/>
    <property type="match status" value="1"/>
</dbReference>
<evidence type="ECO:0000256" key="1">
    <source>
        <dbReference type="ARBA" id="ARBA00001922"/>
    </source>
</evidence>
<dbReference type="GO" id="GO:0031419">
    <property type="term" value="F:cobalamin binding"/>
    <property type="evidence" value="ECO:0007669"/>
    <property type="project" value="UniProtKB-KW"/>
</dbReference>
<dbReference type="PANTHER" id="PTHR43371:SF1">
    <property type="entry name" value="RIBONUCLEOSIDE-DIPHOSPHATE REDUCTASE"/>
    <property type="match status" value="1"/>
</dbReference>
<proteinExistence type="inferred from homology"/>
<dbReference type="EMBL" id="DAEPXK010000079">
    <property type="protein sequence ID" value="HBH1544406.1"/>
    <property type="molecule type" value="Genomic_DNA"/>
</dbReference>